<evidence type="ECO:0000256" key="1">
    <source>
        <dbReference type="SAM" id="MobiDB-lite"/>
    </source>
</evidence>
<reference evidence="2" key="1">
    <citation type="journal article" date="2020" name="Stud. Mycol.">
        <title>101 Dothideomycetes genomes: a test case for predicting lifestyles and emergence of pathogens.</title>
        <authorList>
            <person name="Haridas S."/>
            <person name="Albert R."/>
            <person name="Binder M."/>
            <person name="Bloem J."/>
            <person name="Labutti K."/>
            <person name="Salamov A."/>
            <person name="Andreopoulos B."/>
            <person name="Baker S."/>
            <person name="Barry K."/>
            <person name="Bills G."/>
            <person name="Bluhm B."/>
            <person name="Cannon C."/>
            <person name="Castanera R."/>
            <person name="Culley D."/>
            <person name="Daum C."/>
            <person name="Ezra D."/>
            <person name="Gonzalez J."/>
            <person name="Henrissat B."/>
            <person name="Kuo A."/>
            <person name="Liang C."/>
            <person name="Lipzen A."/>
            <person name="Lutzoni F."/>
            <person name="Magnuson J."/>
            <person name="Mondo S."/>
            <person name="Nolan M."/>
            <person name="Ohm R."/>
            <person name="Pangilinan J."/>
            <person name="Park H.-J."/>
            <person name="Ramirez L."/>
            <person name="Alfaro M."/>
            <person name="Sun H."/>
            <person name="Tritt A."/>
            <person name="Yoshinaga Y."/>
            <person name="Zwiers L.-H."/>
            <person name="Turgeon B."/>
            <person name="Goodwin S."/>
            <person name="Spatafora J."/>
            <person name="Crous P."/>
            <person name="Grigoriev I."/>
        </authorList>
    </citation>
    <scope>NUCLEOTIDE SEQUENCE</scope>
    <source>
        <strain evidence="2">CBS 269.34</strain>
    </source>
</reference>
<feature type="region of interest" description="Disordered" evidence="1">
    <location>
        <begin position="73"/>
        <end position="125"/>
    </location>
</feature>
<dbReference type="OrthoDB" id="10487421at2759"/>
<sequence length="273" mass="30638">MNAVQQHHTMIDLTLRPLTHTLASPTSLCTPSGARVHLVGNSHRAGREVVDNIENANVADDTPEAIIQQETEAVVRQDQDADSGSEEENGGGSSGDEEGEDSESDEEMKSDSESEDEDGRKADRAHKVNSYTLGELLDDHNLCGCNVGHGGKSSMCTCCGDYLELIYEYTKAMENWEEHDTMARIDPQDDAMLYYHSKVGRICECRLPNGEIPRVEWQIYLDTHNYWRGLLDNVEGEDFLEQYDDEWDWVLEHLVNTQNSSSYTIEDLSASCI</sequence>
<organism evidence="2 3">
    <name type="scientific">Lophium mytilinum</name>
    <dbReference type="NCBI Taxonomy" id="390894"/>
    <lineage>
        <taxon>Eukaryota</taxon>
        <taxon>Fungi</taxon>
        <taxon>Dikarya</taxon>
        <taxon>Ascomycota</taxon>
        <taxon>Pezizomycotina</taxon>
        <taxon>Dothideomycetes</taxon>
        <taxon>Pleosporomycetidae</taxon>
        <taxon>Mytilinidiales</taxon>
        <taxon>Mytilinidiaceae</taxon>
        <taxon>Lophium</taxon>
    </lineage>
</organism>
<proteinExistence type="predicted"/>
<dbReference type="AlphaFoldDB" id="A0A6A6QXH9"/>
<keyword evidence="3" id="KW-1185">Reference proteome</keyword>
<gene>
    <name evidence="2" type="ORF">BU16DRAFT_607632</name>
</gene>
<feature type="compositionally biased region" description="Basic and acidic residues" evidence="1">
    <location>
        <begin position="107"/>
        <end position="125"/>
    </location>
</feature>
<evidence type="ECO:0000313" key="2">
    <source>
        <dbReference type="EMBL" id="KAF2496909.1"/>
    </source>
</evidence>
<name>A0A6A6QXH9_9PEZI</name>
<dbReference type="EMBL" id="MU004187">
    <property type="protein sequence ID" value="KAF2496909.1"/>
    <property type="molecule type" value="Genomic_DNA"/>
</dbReference>
<evidence type="ECO:0000313" key="3">
    <source>
        <dbReference type="Proteomes" id="UP000799750"/>
    </source>
</evidence>
<dbReference type="Proteomes" id="UP000799750">
    <property type="component" value="Unassembled WGS sequence"/>
</dbReference>
<protein>
    <submittedName>
        <fullName evidence="2">Uncharacterized protein</fullName>
    </submittedName>
</protein>
<feature type="compositionally biased region" description="Acidic residues" evidence="1">
    <location>
        <begin position="80"/>
        <end position="106"/>
    </location>
</feature>
<accession>A0A6A6QXH9</accession>